<dbReference type="PANTHER" id="PTHR34794">
    <property type="entry name" value="EXPRESSED PROTEIN"/>
    <property type="match status" value="1"/>
</dbReference>
<comment type="caution">
    <text evidence="3">The sequence shown here is derived from an EMBL/GenBank/DDBJ whole genome shotgun (WGS) entry which is preliminary data.</text>
</comment>
<evidence type="ECO:0000259" key="2">
    <source>
        <dbReference type="Pfam" id="PF05678"/>
    </source>
</evidence>
<reference evidence="3 4" key="1">
    <citation type="submission" date="2022-12" db="EMBL/GenBank/DDBJ databases">
        <title>Chromosome-scale assembly of the Ensete ventricosum genome.</title>
        <authorList>
            <person name="Dussert Y."/>
            <person name="Stocks J."/>
            <person name="Wendawek A."/>
            <person name="Woldeyes F."/>
            <person name="Nichols R.A."/>
            <person name="Borrell J.S."/>
        </authorList>
    </citation>
    <scope>NUCLEOTIDE SEQUENCE [LARGE SCALE GENOMIC DNA]</scope>
    <source>
        <strain evidence="4">cv. Maze</strain>
        <tissue evidence="3">Seeds</tissue>
    </source>
</reference>
<keyword evidence="4" id="KW-1185">Reference proteome</keyword>
<dbReference type="Proteomes" id="UP001222027">
    <property type="component" value="Unassembled WGS sequence"/>
</dbReference>
<sequence>MKNTGNGQETASPPYPVALRIIRQPLAKPWRRPVPPPPPRVYHVHPRGFRPLVQSLTGALRPHASEPATEASTTPSAPLMPAPPTLLSIPAFAANVMEDNSAELEFSLPLPYPEAYTAWSSSPIWGTMADAHDDVYFKSVASVSVPQFLDQSINQSINQSDWT</sequence>
<gene>
    <name evidence="3" type="ORF">OPV22_009815</name>
</gene>
<dbReference type="PANTHER" id="PTHR34794:SF1">
    <property type="entry name" value="OS10G0101800 PROTEIN"/>
    <property type="match status" value="1"/>
</dbReference>
<feature type="region of interest" description="Disordered" evidence="1">
    <location>
        <begin position="60"/>
        <end position="80"/>
    </location>
</feature>
<protein>
    <recommendedName>
        <fullName evidence="2">VQ domain-containing protein</fullName>
    </recommendedName>
</protein>
<organism evidence="3 4">
    <name type="scientific">Ensete ventricosum</name>
    <name type="common">Abyssinian banana</name>
    <name type="synonym">Musa ensete</name>
    <dbReference type="NCBI Taxonomy" id="4639"/>
    <lineage>
        <taxon>Eukaryota</taxon>
        <taxon>Viridiplantae</taxon>
        <taxon>Streptophyta</taxon>
        <taxon>Embryophyta</taxon>
        <taxon>Tracheophyta</taxon>
        <taxon>Spermatophyta</taxon>
        <taxon>Magnoliopsida</taxon>
        <taxon>Liliopsida</taxon>
        <taxon>Zingiberales</taxon>
        <taxon>Musaceae</taxon>
        <taxon>Ensete</taxon>
    </lineage>
</organism>
<dbReference type="AlphaFoldDB" id="A0AAV8RGR3"/>
<dbReference type="EMBL" id="JAQQAF010000003">
    <property type="protein sequence ID" value="KAJ8499263.1"/>
    <property type="molecule type" value="Genomic_DNA"/>
</dbReference>
<evidence type="ECO:0000256" key="1">
    <source>
        <dbReference type="SAM" id="MobiDB-lite"/>
    </source>
</evidence>
<dbReference type="InterPro" id="IPR039610">
    <property type="entry name" value="VQ29"/>
</dbReference>
<accession>A0AAV8RGR3</accession>
<feature type="domain" description="VQ" evidence="2">
    <location>
        <begin position="36"/>
        <end position="59"/>
    </location>
</feature>
<dbReference type="InterPro" id="IPR008889">
    <property type="entry name" value="VQ"/>
</dbReference>
<evidence type="ECO:0000313" key="4">
    <source>
        <dbReference type="Proteomes" id="UP001222027"/>
    </source>
</evidence>
<name>A0AAV8RGR3_ENSVE</name>
<dbReference type="Pfam" id="PF05678">
    <property type="entry name" value="VQ"/>
    <property type="match status" value="1"/>
</dbReference>
<proteinExistence type="predicted"/>
<evidence type="ECO:0000313" key="3">
    <source>
        <dbReference type="EMBL" id="KAJ8499263.1"/>
    </source>
</evidence>